<evidence type="ECO:0000259" key="8">
    <source>
        <dbReference type="PROSITE" id="PS50157"/>
    </source>
</evidence>
<evidence type="ECO:0000256" key="4">
    <source>
        <dbReference type="ARBA" id="ARBA00023242"/>
    </source>
</evidence>
<feature type="region of interest" description="Disordered" evidence="6">
    <location>
        <begin position="1289"/>
        <end position="1312"/>
    </location>
</feature>
<dbReference type="PROSITE" id="PS00028">
    <property type="entry name" value="ZINC_FINGER_C2H2_1"/>
    <property type="match status" value="4"/>
</dbReference>
<feature type="compositionally biased region" description="Polar residues" evidence="6">
    <location>
        <begin position="728"/>
        <end position="737"/>
    </location>
</feature>
<reference evidence="9" key="1">
    <citation type="journal article" date="2020" name="J Insects Food Feed">
        <title>The yellow mealworm (Tenebrio molitor) genome: a resource for the emerging insects as food and feed industry.</title>
        <authorList>
            <person name="Eriksson T."/>
            <person name="Andere A."/>
            <person name="Kelstrup H."/>
            <person name="Emery V."/>
            <person name="Picard C."/>
        </authorList>
    </citation>
    <scope>NUCLEOTIDE SEQUENCE</scope>
    <source>
        <strain evidence="9">Stoneville</strain>
        <tissue evidence="9">Whole head</tissue>
    </source>
</reference>
<keyword evidence="5" id="KW-0479">Metal-binding</keyword>
<feature type="compositionally biased region" description="Polar residues" evidence="6">
    <location>
        <begin position="1345"/>
        <end position="1354"/>
    </location>
</feature>
<reference evidence="9" key="2">
    <citation type="submission" date="2021-08" db="EMBL/GenBank/DDBJ databases">
        <authorList>
            <person name="Eriksson T."/>
        </authorList>
    </citation>
    <scope>NUCLEOTIDE SEQUENCE</scope>
    <source>
        <strain evidence="9">Stoneville</strain>
        <tissue evidence="9">Whole head</tissue>
    </source>
</reference>
<evidence type="ECO:0000256" key="6">
    <source>
        <dbReference type="SAM" id="MobiDB-lite"/>
    </source>
</evidence>
<feature type="domain" description="BTB" evidence="7">
    <location>
        <begin position="514"/>
        <end position="579"/>
    </location>
</feature>
<sequence length="1354" mass="152244">MRGNEFNQYFGFIEAGLVGMSRSRGLADLQTVPTWLRVKMRAINNGRKKARLGEENRPPVAVRARWSIGAHSWKKCYEESKSRPLFEGGQPPHVDLHVYPRFVERSAWGVAAAAVRTPSTVALGRCTSPQCKSSTPADQTSGRARSAARGRRLAWPAGHPQFPRSARQCGGGILSRSCAGLEFNLVSRRVRTTADRTLLSAMVAFQCVAVVVPLDKGNFDDAPPTGGRSPAARPPPRTRAATLAPDRSTRRPPPGPPLGPRGPDDRSAPPRAGGHRNADRGRRGVAGGVERQTWRRAVPFPGVQSRHVEFVRFGAMFMLQCETIPLLQLDTCVNHNANRVGLAGGALFEFGPPTRGRAQNNAITTFEAAKNSLINTLFSISRPGWIITGGNYFRCVCRWRNCGIIVVTTDRPSYRVAPFEIRHRPKTPAVLSGLWENRERLLISVVTPTSNKIAPVPPMTSSNYRYPNPTQYQPDLASPAPQDMSSQRFCLRWNNHQSNLLSVFDQLLHDESFVDVTLAVEGQLLRAHKMVLSACSPYFQALFVNHPDKHPIVILKDVPYSDMRSLLDFMYRGEVSVDQDRLTAFLRVAESLRIKGLTEVNEEKCDTITSSLTQQNQMNANMPHLQRLQQNKRFGNPLNMLGNALLQPKRKRGRPRKLSGSSNGTPGEDFDRGDALVQGSPEMLEVKMGMDGFTGNNSDCSTGKSDAKDNDLDDAKVKEENEPVAGTSKEQTFNNAKNADDFQSSDDKDRSSPSNVHCIDFNSSLHEEYNLPYQDTSTSDIELEENDNDIQELDSNYETLDIKLDPKMVLDGISDGPKKKRKSLSLTDVDVDDFANYEIVLDDASYDFKPLKYVNYSKKISDPDKSARDFCVREKDNLYRCTVCGRVYTHISNFCRHYMTSHKLDVKMFSYSPLTQTLLSPKHEATTPEPAASESRLSATDSINNNTPAGTSAPSSTMMAPTPGRQPVKRRARRRATSQSQDPAEQLTEMSVRGLNLFRYASIKEGVYQCTECAKVDVQKTFKNKYSFQRHAFLYHEGHQRKVFPCPVCTKEFSRPDKMKNHMKTVHDCFMPKDVVFPPMGPDPVKPLRKFESRSGDVSVGFDANLQFHPQWKEYYDYPENNQNHTNLPSSITVEIVPPIKQETVIISTEAARNMLSEPSEQEEQLEKSMEPNAGVHFLTDDECNLMVSKLENGENYEKKKNELLEYLTRHDGSVVCKLCGEVLASRTHWYRHKYKLHVNNLVNPAPLFKCTHCNVFFKSRKGYMGHISARHSENMEQHEELNISIKEEVVETTEPPKNKKKEGKSADWEEQRVKEEKLVADIIDRVRKECEAQGAAVSRRGYSRRSTVMNSCN</sequence>
<feature type="compositionally biased region" description="Pro residues" evidence="6">
    <location>
        <begin position="251"/>
        <end position="260"/>
    </location>
</feature>
<feature type="compositionally biased region" description="Basic residues" evidence="6">
    <location>
        <begin position="967"/>
        <end position="976"/>
    </location>
</feature>
<dbReference type="SUPFAM" id="SSF54695">
    <property type="entry name" value="POZ domain"/>
    <property type="match status" value="1"/>
</dbReference>
<evidence type="ECO:0000256" key="3">
    <source>
        <dbReference type="ARBA" id="ARBA00023163"/>
    </source>
</evidence>
<gene>
    <name evidence="9" type="ORF">GEV33_004108</name>
</gene>
<proteinExistence type="predicted"/>
<dbReference type="GO" id="GO:0048477">
    <property type="term" value="P:oogenesis"/>
    <property type="evidence" value="ECO:0007669"/>
    <property type="project" value="UniProtKB-ARBA"/>
</dbReference>
<feature type="region of interest" description="Disordered" evidence="6">
    <location>
        <begin position="1335"/>
        <end position="1354"/>
    </location>
</feature>
<dbReference type="Pfam" id="PF00096">
    <property type="entry name" value="zf-C2H2"/>
    <property type="match status" value="1"/>
</dbReference>
<keyword evidence="2" id="KW-0805">Transcription regulation</keyword>
<dbReference type="GO" id="GO:0008270">
    <property type="term" value="F:zinc ion binding"/>
    <property type="evidence" value="ECO:0007669"/>
    <property type="project" value="UniProtKB-KW"/>
</dbReference>
<dbReference type="SMART" id="SM00355">
    <property type="entry name" value="ZnF_C2H2"/>
    <property type="match status" value="5"/>
</dbReference>
<dbReference type="GO" id="GO:0045466">
    <property type="term" value="P:R7 cell differentiation"/>
    <property type="evidence" value="ECO:0007669"/>
    <property type="project" value="UniProtKB-ARBA"/>
</dbReference>
<feature type="compositionally biased region" description="Polar residues" evidence="6">
    <location>
        <begin position="128"/>
        <end position="140"/>
    </location>
</feature>
<keyword evidence="5" id="KW-0863">Zinc-finger</keyword>
<keyword evidence="5" id="KW-0862">Zinc</keyword>
<dbReference type="Gene3D" id="3.30.160.60">
    <property type="entry name" value="Classic Zinc Finger"/>
    <property type="match status" value="3"/>
</dbReference>
<protein>
    <submittedName>
        <fullName evidence="9">Uncharacterized protein</fullName>
    </submittedName>
</protein>
<feature type="region of interest" description="Disordered" evidence="6">
    <location>
        <begin position="218"/>
        <end position="290"/>
    </location>
</feature>
<evidence type="ECO:0000256" key="2">
    <source>
        <dbReference type="ARBA" id="ARBA00023015"/>
    </source>
</evidence>
<evidence type="ECO:0000313" key="10">
    <source>
        <dbReference type="Proteomes" id="UP000719412"/>
    </source>
</evidence>
<feature type="region of interest" description="Disordered" evidence="6">
    <location>
        <begin position="636"/>
        <end position="675"/>
    </location>
</feature>
<comment type="subcellular location">
    <subcellularLocation>
        <location evidence="1">Nucleus</location>
    </subcellularLocation>
</comment>
<dbReference type="GO" id="GO:0042051">
    <property type="term" value="P:compound eye photoreceptor development"/>
    <property type="evidence" value="ECO:0007669"/>
    <property type="project" value="UniProtKB-ARBA"/>
</dbReference>
<dbReference type="PANTHER" id="PTHR23110">
    <property type="entry name" value="BTB DOMAIN TRANSCRIPTION FACTOR"/>
    <property type="match status" value="1"/>
</dbReference>
<feature type="compositionally biased region" description="Low complexity" evidence="6">
    <location>
        <begin position="222"/>
        <end position="231"/>
    </location>
</feature>
<evidence type="ECO:0000256" key="5">
    <source>
        <dbReference type="PROSITE-ProRule" id="PRU00042"/>
    </source>
</evidence>
<dbReference type="InterPro" id="IPR000210">
    <property type="entry name" value="BTB/POZ_dom"/>
</dbReference>
<dbReference type="EMBL" id="JABDTM020016890">
    <property type="protein sequence ID" value="KAH0818682.1"/>
    <property type="molecule type" value="Genomic_DNA"/>
</dbReference>
<name>A0A8J6HQT4_TENMO</name>
<dbReference type="GO" id="GO:0045165">
    <property type="term" value="P:cell fate commitment"/>
    <property type="evidence" value="ECO:0007669"/>
    <property type="project" value="UniProtKB-ARBA"/>
</dbReference>
<evidence type="ECO:0000259" key="7">
    <source>
        <dbReference type="PROSITE" id="PS50097"/>
    </source>
</evidence>
<dbReference type="Pfam" id="PF13894">
    <property type="entry name" value="zf-C2H2_4"/>
    <property type="match status" value="1"/>
</dbReference>
<dbReference type="Pfam" id="PF00651">
    <property type="entry name" value="BTB"/>
    <property type="match status" value="1"/>
</dbReference>
<comment type="caution">
    <text evidence="9">The sequence shown here is derived from an EMBL/GenBank/DDBJ whole genome shotgun (WGS) entry which is preliminary data.</text>
</comment>
<feature type="region of interest" description="Disordered" evidence="6">
    <location>
        <begin position="688"/>
        <end position="757"/>
    </location>
</feature>
<dbReference type="CDD" id="cd18315">
    <property type="entry name" value="BTB_POZ_BAB-like"/>
    <property type="match status" value="1"/>
</dbReference>
<feature type="compositionally biased region" description="Polar residues" evidence="6">
    <location>
        <begin position="694"/>
        <end position="704"/>
    </location>
</feature>
<evidence type="ECO:0000313" key="9">
    <source>
        <dbReference type="EMBL" id="KAH0818682.1"/>
    </source>
</evidence>
<keyword evidence="10" id="KW-1185">Reference proteome</keyword>
<dbReference type="GO" id="GO:0006357">
    <property type="term" value="P:regulation of transcription by RNA polymerase II"/>
    <property type="evidence" value="ECO:0007669"/>
    <property type="project" value="TreeGrafter"/>
</dbReference>
<dbReference type="GO" id="GO:0061061">
    <property type="term" value="P:muscle structure development"/>
    <property type="evidence" value="ECO:0007669"/>
    <property type="project" value="UniProtKB-ARBA"/>
</dbReference>
<dbReference type="SUPFAM" id="SSF57667">
    <property type="entry name" value="beta-beta-alpha zinc fingers"/>
    <property type="match status" value="2"/>
</dbReference>
<feature type="region of interest" description="Disordered" evidence="6">
    <location>
        <begin position="922"/>
        <end position="988"/>
    </location>
</feature>
<dbReference type="PROSITE" id="PS50157">
    <property type="entry name" value="ZINC_FINGER_C2H2_2"/>
    <property type="match status" value="2"/>
</dbReference>
<evidence type="ECO:0000256" key="1">
    <source>
        <dbReference type="ARBA" id="ARBA00004123"/>
    </source>
</evidence>
<dbReference type="InterPro" id="IPR051095">
    <property type="entry name" value="Dros_DevTransReg"/>
</dbReference>
<feature type="region of interest" description="Disordered" evidence="6">
    <location>
        <begin position="128"/>
        <end position="167"/>
    </location>
</feature>
<keyword evidence="3" id="KW-0804">Transcription</keyword>
<dbReference type="InterPro" id="IPR036236">
    <property type="entry name" value="Znf_C2H2_sf"/>
</dbReference>
<accession>A0A8J6HQT4</accession>
<dbReference type="InterPro" id="IPR013087">
    <property type="entry name" value="Znf_C2H2_type"/>
</dbReference>
<feature type="compositionally biased region" description="Basic residues" evidence="6">
    <location>
        <begin position="648"/>
        <end position="657"/>
    </location>
</feature>
<dbReference type="SMART" id="SM00225">
    <property type="entry name" value="BTB"/>
    <property type="match status" value="1"/>
</dbReference>
<feature type="domain" description="C2H2-type" evidence="8">
    <location>
        <begin position="879"/>
        <end position="907"/>
    </location>
</feature>
<dbReference type="Proteomes" id="UP000719412">
    <property type="component" value="Unassembled WGS sequence"/>
</dbReference>
<dbReference type="InterPro" id="IPR011333">
    <property type="entry name" value="SKP1/BTB/POZ_sf"/>
</dbReference>
<dbReference type="FunFam" id="3.30.160.60:FF:001861">
    <property type="entry name" value="Protein tramtrack, beta isoform"/>
    <property type="match status" value="1"/>
</dbReference>
<keyword evidence="4" id="KW-0539">Nucleus</keyword>
<dbReference type="Gene3D" id="3.30.710.10">
    <property type="entry name" value="Potassium Channel Kv1.1, Chain A"/>
    <property type="match status" value="1"/>
</dbReference>
<feature type="compositionally biased region" description="Basic and acidic residues" evidence="6">
    <location>
        <begin position="705"/>
        <end position="721"/>
    </location>
</feature>
<dbReference type="GO" id="GO:0005634">
    <property type="term" value="C:nucleus"/>
    <property type="evidence" value="ECO:0007669"/>
    <property type="project" value="UniProtKB-SubCell"/>
</dbReference>
<dbReference type="FunFam" id="3.30.710.10:FF:000091">
    <property type="entry name" value="Lola, isoform F"/>
    <property type="match status" value="1"/>
</dbReference>
<dbReference type="GO" id="GO:0002009">
    <property type="term" value="P:morphogenesis of an epithelium"/>
    <property type="evidence" value="ECO:0007669"/>
    <property type="project" value="UniProtKB-ARBA"/>
</dbReference>
<feature type="compositionally biased region" description="Polar residues" evidence="6">
    <location>
        <begin position="935"/>
        <end position="959"/>
    </location>
</feature>
<organism evidence="9 10">
    <name type="scientific">Tenebrio molitor</name>
    <name type="common">Yellow mealworm beetle</name>
    <dbReference type="NCBI Taxonomy" id="7067"/>
    <lineage>
        <taxon>Eukaryota</taxon>
        <taxon>Metazoa</taxon>
        <taxon>Ecdysozoa</taxon>
        <taxon>Arthropoda</taxon>
        <taxon>Hexapoda</taxon>
        <taxon>Insecta</taxon>
        <taxon>Pterygota</taxon>
        <taxon>Neoptera</taxon>
        <taxon>Endopterygota</taxon>
        <taxon>Coleoptera</taxon>
        <taxon>Polyphaga</taxon>
        <taxon>Cucujiformia</taxon>
        <taxon>Tenebrionidae</taxon>
        <taxon>Tenebrio</taxon>
    </lineage>
</organism>
<dbReference type="PANTHER" id="PTHR23110:SF82">
    <property type="entry name" value="PROTEIN TRAMTRACK, ALPHA ISOFORM"/>
    <property type="match status" value="1"/>
</dbReference>
<dbReference type="PROSITE" id="PS50097">
    <property type="entry name" value="BTB"/>
    <property type="match status" value="1"/>
</dbReference>
<feature type="domain" description="C2H2-type" evidence="8">
    <location>
        <begin position="1044"/>
        <end position="1072"/>
    </location>
</feature>